<evidence type="ECO:0000313" key="3">
    <source>
        <dbReference type="Proteomes" id="UP000325315"/>
    </source>
</evidence>
<dbReference type="SUPFAM" id="SSF52058">
    <property type="entry name" value="L domain-like"/>
    <property type="match status" value="1"/>
</dbReference>
<feature type="domain" description="DWD hypersensitive to UV-B 1 N-terminal" evidence="1">
    <location>
        <begin position="7"/>
        <end position="223"/>
    </location>
</feature>
<dbReference type="InterPro" id="IPR032675">
    <property type="entry name" value="LRR_dom_sf"/>
</dbReference>
<proteinExistence type="predicted"/>
<dbReference type="GO" id="GO:0071493">
    <property type="term" value="P:cellular response to UV-B"/>
    <property type="evidence" value="ECO:0007669"/>
    <property type="project" value="InterPro"/>
</dbReference>
<dbReference type="InterPro" id="IPR048514">
    <property type="entry name" value="DHU1_N"/>
</dbReference>
<dbReference type="PANTHER" id="PTHR47201">
    <property type="entry name" value="BNAC09G30780D PROTEIN"/>
    <property type="match status" value="1"/>
</dbReference>
<keyword evidence="3" id="KW-1185">Reference proteome</keyword>
<comment type="caution">
    <text evidence="2">The sequence shown here is derived from an EMBL/GenBank/DDBJ whole genome shotgun (WGS) entry which is preliminary data.</text>
</comment>
<accession>A0A5B6UJN6</accession>
<reference evidence="3" key="1">
    <citation type="journal article" date="2019" name="Plant Biotechnol. J.">
        <title>Genome sequencing of the Australian wild diploid species Gossypium australe highlights disease resistance and delayed gland morphogenesis.</title>
        <authorList>
            <person name="Cai Y."/>
            <person name="Cai X."/>
            <person name="Wang Q."/>
            <person name="Wang P."/>
            <person name="Zhang Y."/>
            <person name="Cai C."/>
            <person name="Xu Y."/>
            <person name="Wang K."/>
            <person name="Zhou Z."/>
            <person name="Wang C."/>
            <person name="Geng S."/>
            <person name="Li B."/>
            <person name="Dong Q."/>
            <person name="Hou Y."/>
            <person name="Wang H."/>
            <person name="Ai P."/>
            <person name="Liu Z."/>
            <person name="Yi F."/>
            <person name="Sun M."/>
            <person name="An G."/>
            <person name="Cheng J."/>
            <person name="Zhang Y."/>
            <person name="Shi Q."/>
            <person name="Xie Y."/>
            <person name="Shi X."/>
            <person name="Chang Y."/>
            <person name="Huang F."/>
            <person name="Chen Y."/>
            <person name="Hong S."/>
            <person name="Mi L."/>
            <person name="Sun Q."/>
            <person name="Zhang L."/>
            <person name="Zhou B."/>
            <person name="Peng R."/>
            <person name="Zhang X."/>
            <person name="Liu F."/>
        </authorList>
    </citation>
    <scope>NUCLEOTIDE SEQUENCE [LARGE SCALE GENOMIC DNA]</scope>
    <source>
        <strain evidence="3">cv. PA1801</strain>
    </source>
</reference>
<evidence type="ECO:0000313" key="2">
    <source>
        <dbReference type="EMBL" id="KAA3457438.1"/>
    </source>
</evidence>
<organism evidence="2 3">
    <name type="scientific">Gossypium australe</name>
    <dbReference type="NCBI Taxonomy" id="47621"/>
    <lineage>
        <taxon>Eukaryota</taxon>
        <taxon>Viridiplantae</taxon>
        <taxon>Streptophyta</taxon>
        <taxon>Embryophyta</taxon>
        <taxon>Tracheophyta</taxon>
        <taxon>Spermatophyta</taxon>
        <taxon>Magnoliopsida</taxon>
        <taxon>eudicotyledons</taxon>
        <taxon>Gunneridae</taxon>
        <taxon>Pentapetalae</taxon>
        <taxon>rosids</taxon>
        <taxon>malvids</taxon>
        <taxon>Malvales</taxon>
        <taxon>Malvaceae</taxon>
        <taxon>Malvoideae</taxon>
        <taxon>Gossypium</taxon>
    </lineage>
</organism>
<dbReference type="Proteomes" id="UP000325315">
    <property type="component" value="Unassembled WGS sequence"/>
</dbReference>
<name>A0A5B6UJN6_9ROSI</name>
<dbReference type="OrthoDB" id="20669at2759"/>
<dbReference type="PANTHER" id="PTHR47201:SF3">
    <property type="entry name" value="U2A'_PHOSPHOPROTEIN 32 FAMILY A C-TERMINAL DOMAIN-CONTAINING PROTEIN"/>
    <property type="match status" value="1"/>
</dbReference>
<dbReference type="AlphaFoldDB" id="A0A5B6UJN6"/>
<dbReference type="EMBL" id="SMMG02000011">
    <property type="protein sequence ID" value="KAA3457438.1"/>
    <property type="molecule type" value="Genomic_DNA"/>
</dbReference>
<dbReference type="GO" id="GO:0080008">
    <property type="term" value="C:Cul4-RING E3 ubiquitin ligase complex"/>
    <property type="evidence" value="ECO:0007669"/>
    <property type="project" value="InterPro"/>
</dbReference>
<dbReference type="Gene3D" id="3.80.10.10">
    <property type="entry name" value="Ribonuclease Inhibitor"/>
    <property type="match status" value="1"/>
</dbReference>
<evidence type="ECO:0000259" key="1">
    <source>
        <dbReference type="Pfam" id="PF20919"/>
    </source>
</evidence>
<sequence length="298" mass="33713">MDCFCYLIQAKVQKSCQEKCNIVVSLNRLKNDDIPPIIDVFLALDLSDIDSIDVLDHGSTCILNEEHILSLMNATKLKLRVIDLSSTSLKKDFLRCVILLSLTACLRDLCHVGLPCRILKLRSNNIQKLNMVGRFMRLHTLNLDFCTSLTSLQKDCFSCMPNLMRLSMCETRVANLWTTTEVLAELPSLLELRFQNCLCCKDTGLCNLSSREKSSLNVINTCSYSAGETTIGFLSLRESFMVPEVHRKTDNSSKVDEWKFTGCLQDRSDGSPSPLHNLRVSLKLQNEARRQFACMICL</sequence>
<dbReference type="InterPro" id="IPR046377">
    <property type="entry name" value="DHU1"/>
</dbReference>
<gene>
    <name evidence="2" type="ORF">EPI10_004118</name>
</gene>
<protein>
    <submittedName>
        <fullName evidence="2">DNA damage-binding 2</fullName>
    </submittedName>
</protein>
<dbReference type="Pfam" id="PF20919">
    <property type="entry name" value="DHU1_N"/>
    <property type="match status" value="1"/>
</dbReference>